<proteinExistence type="inferred from homology"/>
<feature type="compositionally biased region" description="Pro residues" evidence="7">
    <location>
        <begin position="581"/>
        <end position="595"/>
    </location>
</feature>
<dbReference type="InterPro" id="IPR011583">
    <property type="entry name" value="Chitinase_II/V-like_cat"/>
</dbReference>
<keyword evidence="5 6" id="KW-0326">Glycosidase</keyword>
<name>A0ABQ9H9W9_9NEOP</name>
<feature type="domain" description="Chitin-binding type-2" evidence="8">
    <location>
        <begin position="597"/>
        <end position="653"/>
    </location>
</feature>
<dbReference type="SUPFAM" id="SSF54556">
    <property type="entry name" value="Chitinase insertion domain"/>
    <property type="match status" value="1"/>
</dbReference>
<protein>
    <recommendedName>
        <fullName evidence="12">Chitinase</fullName>
    </recommendedName>
</protein>
<evidence type="ECO:0000256" key="4">
    <source>
        <dbReference type="ARBA" id="ARBA00023157"/>
    </source>
</evidence>
<dbReference type="Gene3D" id="2.170.140.10">
    <property type="entry name" value="Chitin binding domain"/>
    <property type="match status" value="1"/>
</dbReference>
<dbReference type="SMART" id="SM00636">
    <property type="entry name" value="Glyco_18"/>
    <property type="match status" value="1"/>
</dbReference>
<dbReference type="SUPFAM" id="SSF51445">
    <property type="entry name" value="(Trans)glycosidases"/>
    <property type="match status" value="1"/>
</dbReference>
<comment type="caution">
    <text evidence="10">The sequence shown here is derived from an EMBL/GenBank/DDBJ whole genome shotgun (WGS) entry which is preliminary data.</text>
</comment>
<evidence type="ECO:0000256" key="1">
    <source>
        <dbReference type="ARBA" id="ARBA00009121"/>
    </source>
</evidence>
<evidence type="ECO:0000256" key="3">
    <source>
        <dbReference type="ARBA" id="ARBA00022801"/>
    </source>
</evidence>
<accession>A0ABQ9H9W9</accession>
<evidence type="ECO:0000256" key="2">
    <source>
        <dbReference type="ARBA" id="ARBA00022669"/>
    </source>
</evidence>
<reference evidence="10 11" key="1">
    <citation type="submission" date="2023-02" db="EMBL/GenBank/DDBJ databases">
        <title>LHISI_Scaffold_Assembly.</title>
        <authorList>
            <person name="Stuart O.P."/>
            <person name="Cleave R."/>
            <person name="Magrath M.J.L."/>
            <person name="Mikheyev A.S."/>
        </authorList>
    </citation>
    <scope>NUCLEOTIDE SEQUENCE [LARGE SCALE GENOMIC DNA]</scope>
    <source>
        <strain evidence="10">Daus_M_001</strain>
        <tissue evidence="10">Leg muscle</tissue>
    </source>
</reference>
<dbReference type="Proteomes" id="UP001159363">
    <property type="component" value="Chromosome 5"/>
</dbReference>
<feature type="domain" description="GH18" evidence="9">
    <location>
        <begin position="119"/>
        <end position="554"/>
    </location>
</feature>
<dbReference type="InterPro" id="IPR001579">
    <property type="entry name" value="Glyco_hydro_18_chit_AS"/>
</dbReference>
<keyword evidence="3 6" id="KW-0378">Hydrolase</keyword>
<dbReference type="CDD" id="cd02872">
    <property type="entry name" value="GH18_chitolectin_chitotriosidase"/>
    <property type="match status" value="1"/>
</dbReference>
<keyword evidence="4" id="KW-1015">Disulfide bond</keyword>
<organism evidence="10 11">
    <name type="scientific">Dryococelus australis</name>
    <dbReference type="NCBI Taxonomy" id="614101"/>
    <lineage>
        <taxon>Eukaryota</taxon>
        <taxon>Metazoa</taxon>
        <taxon>Ecdysozoa</taxon>
        <taxon>Arthropoda</taxon>
        <taxon>Hexapoda</taxon>
        <taxon>Insecta</taxon>
        <taxon>Pterygota</taxon>
        <taxon>Neoptera</taxon>
        <taxon>Polyneoptera</taxon>
        <taxon>Phasmatodea</taxon>
        <taxon>Verophasmatodea</taxon>
        <taxon>Anareolatae</taxon>
        <taxon>Phasmatidae</taxon>
        <taxon>Eurycanthinae</taxon>
        <taxon>Dryococelus</taxon>
    </lineage>
</organism>
<dbReference type="InterPro" id="IPR050314">
    <property type="entry name" value="Glycosyl_Hydrlase_18"/>
</dbReference>
<evidence type="ECO:0000256" key="6">
    <source>
        <dbReference type="RuleBase" id="RU000489"/>
    </source>
</evidence>
<dbReference type="InterPro" id="IPR017853">
    <property type="entry name" value="GH"/>
</dbReference>
<dbReference type="InterPro" id="IPR036508">
    <property type="entry name" value="Chitin-bd_dom_sf"/>
</dbReference>
<keyword evidence="11" id="KW-1185">Reference proteome</keyword>
<feature type="region of interest" description="Disordered" evidence="7">
    <location>
        <begin position="555"/>
        <end position="600"/>
    </location>
</feature>
<dbReference type="PROSITE" id="PS50940">
    <property type="entry name" value="CHIT_BIND_II"/>
    <property type="match status" value="1"/>
</dbReference>
<dbReference type="Gene3D" id="3.20.20.80">
    <property type="entry name" value="Glycosidases"/>
    <property type="match status" value="1"/>
</dbReference>
<dbReference type="Pfam" id="PF00704">
    <property type="entry name" value="Glyco_hydro_18"/>
    <property type="match status" value="2"/>
</dbReference>
<evidence type="ECO:0000256" key="7">
    <source>
        <dbReference type="SAM" id="MobiDB-lite"/>
    </source>
</evidence>
<evidence type="ECO:0000313" key="10">
    <source>
        <dbReference type="EMBL" id="KAJ8881088.1"/>
    </source>
</evidence>
<feature type="compositionally biased region" description="Low complexity" evidence="7">
    <location>
        <begin position="555"/>
        <end position="568"/>
    </location>
</feature>
<evidence type="ECO:0000259" key="9">
    <source>
        <dbReference type="PROSITE" id="PS51910"/>
    </source>
</evidence>
<evidence type="ECO:0000256" key="5">
    <source>
        <dbReference type="ARBA" id="ARBA00023295"/>
    </source>
</evidence>
<dbReference type="InterPro" id="IPR001223">
    <property type="entry name" value="Glyco_hydro18_cat"/>
</dbReference>
<dbReference type="InterPro" id="IPR002557">
    <property type="entry name" value="Chitin-bd_dom"/>
</dbReference>
<comment type="similarity">
    <text evidence="1">Belongs to the glycosyl hydrolase 18 family. Chitinase class II subfamily.</text>
</comment>
<keyword evidence="2" id="KW-0147">Chitin-binding</keyword>
<dbReference type="EMBL" id="JARBHB010000006">
    <property type="protein sequence ID" value="KAJ8881088.1"/>
    <property type="molecule type" value="Genomic_DNA"/>
</dbReference>
<dbReference type="Pfam" id="PF01607">
    <property type="entry name" value="CBM_14"/>
    <property type="match status" value="1"/>
</dbReference>
<dbReference type="SUPFAM" id="SSF57625">
    <property type="entry name" value="Invertebrate chitin-binding proteins"/>
    <property type="match status" value="1"/>
</dbReference>
<sequence>MATQSILRGTIKGTTGNCRNRKTTSWIHNDNYSQAEVVAERASSGDQKVRRRGCRRSAARYLPREGVVAVAAPQSLLQEALRTLPTSERNMKMLANLVSAVVPLLLPLLLVEATQEGGYRVVCYYGSWAVYRPGNGKFDVEDIDPTLCTHLIYGFVGLGEDDTVRVLDSWNDLPDNYGKGAMARFVKLKERSPTTKVMVSIGGWNEGSTKYSDMASSEARRTRFADNAVTFVKKYGFDGLDLDWEYPAQRGGKTIDKDNFPKLLETVYNKFHENGLLFTAAFGASLKTVNLSYIIPEVSKYLDFINVMTYDYHGSWDTSTGESAPLYAHPTDTSDEGKTMNIVSDLRSEPPPDRAAVAERLARSHPTKTNRVQSPAGSQDFRMWESCRTISRFPPDKRSQQPSQLMKYIDTCVQNLLALGAPPEKLNLGMGTYGHSFTLQDPAKNGVNAPITGPGEAGPYTRQTGTIGYNEICEQKGKWTLVWNDVQQVPYAYSSNQWIGYDNVKSIQIKSEYLKEKKFGGAMVWSLETDDFRNVCGEGKNPLLHTINAVLNGGTLPTGAPQTTAAPQPGGGGAGGQTPPTTTPTPAQPTEPLPPATELCDHSGYVRDKNDCQVFYECVASGSQYLVYKFKCADGTYFDTTIDQCNFADDVKC</sequence>
<dbReference type="PANTHER" id="PTHR11177:SF360">
    <property type="entry name" value="CHITINASE 4-RELATED"/>
    <property type="match status" value="1"/>
</dbReference>
<dbReference type="PROSITE" id="PS01095">
    <property type="entry name" value="GH18_1"/>
    <property type="match status" value="1"/>
</dbReference>
<evidence type="ECO:0000259" key="8">
    <source>
        <dbReference type="PROSITE" id="PS50940"/>
    </source>
</evidence>
<dbReference type="PROSITE" id="PS51910">
    <property type="entry name" value="GH18_2"/>
    <property type="match status" value="1"/>
</dbReference>
<evidence type="ECO:0008006" key="12">
    <source>
        <dbReference type="Google" id="ProtNLM"/>
    </source>
</evidence>
<evidence type="ECO:0000313" key="11">
    <source>
        <dbReference type="Proteomes" id="UP001159363"/>
    </source>
</evidence>
<gene>
    <name evidence="10" type="ORF">PR048_017561</name>
</gene>
<dbReference type="PANTHER" id="PTHR11177">
    <property type="entry name" value="CHITINASE"/>
    <property type="match status" value="1"/>
</dbReference>
<dbReference type="InterPro" id="IPR029070">
    <property type="entry name" value="Chitinase_insertion_sf"/>
</dbReference>
<dbReference type="Gene3D" id="3.10.50.10">
    <property type="match status" value="1"/>
</dbReference>
<dbReference type="SMART" id="SM00494">
    <property type="entry name" value="ChtBD2"/>
    <property type="match status" value="1"/>
</dbReference>